<sequence>MSEREQLIKELEQSPDFLVHEVLNFLLFIKARTAEISQQESLKKTQESNTPEFLSFIDQINSETPKTKKLRPFGLCAGEFVVPEDFDAPLQEEILNAFEGK</sequence>
<comment type="caution">
    <text evidence="1">The sequence shown here is derived from an EMBL/GenBank/DDBJ whole genome shotgun (WGS) entry which is preliminary data.</text>
</comment>
<dbReference type="Proteomes" id="UP000316958">
    <property type="component" value="Unassembled WGS sequence"/>
</dbReference>
<evidence type="ECO:0000313" key="1">
    <source>
        <dbReference type="EMBL" id="TRU44767.1"/>
    </source>
</evidence>
<organism evidence="1 2">
    <name type="scientific">Microcystis aeruginosa Ma_QC_Ch_20071001_S25D</name>
    <dbReference type="NCBI Taxonomy" id="2486250"/>
    <lineage>
        <taxon>Bacteria</taxon>
        <taxon>Bacillati</taxon>
        <taxon>Cyanobacteriota</taxon>
        <taxon>Cyanophyceae</taxon>
        <taxon>Oscillatoriophycideae</taxon>
        <taxon>Chroococcales</taxon>
        <taxon>Microcystaceae</taxon>
        <taxon>Microcystis</taxon>
    </lineage>
</organism>
<protein>
    <submittedName>
        <fullName evidence="1">DUF2281 domain-containing protein</fullName>
    </submittedName>
</protein>
<proteinExistence type="predicted"/>
<accession>A0A552FDG5</accession>
<gene>
    <name evidence="1" type="ORF">EWV57_21935</name>
</gene>
<reference evidence="1 2" key="1">
    <citation type="submission" date="2019-01" db="EMBL/GenBank/DDBJ databases">
        <title>Coherence of Microcystis species and biogeography revealed through population genomics.</title>
        <authorList>
            <person name="Perez-Carrascal O.M."/>
            <person name="Terrat Y."/>
            <person name="Giani A."/>
            <person name="Fortin N."/>
            <person name="Tromas N."/>
            <person name="Shapiro B.J."/>
        </authorList>
    </citation>
    <scope>NUCLEOTIDE SEQUENCE [LARGE SCALE GENOMIC DNA]</scope>
    <source>
        <strain evidence="1">Ma_QC_Ch_20071001_S25D</strain>
    </source>
</reference>
<dbReference type="AlphaFoldDB" id="A0A552FDG5"/>
<dbReference type="EMBL" id="SFBE01000361">
    <property type="protein sequence ID" value="TRU44767.1"/>
    <property type="molecule type" value="Genomic_DNA"/>
</dbReference>
<name>A0A552FDG5_MICAE</name>
<evidence type="ECO:0000313" key="2">
    <source>
        <dbReference type="Proteomes" id="UP000316958"/>
    </source>
</evidence>